<evidence type="ECO:0000256" key="1">
    <source>
        <dbReference type="ARBA" id="ARBA00001946"/>
    </source>
</evidence>
<keyword evidence="3" id="KW-0460">Magnesium</keyword>
<protein>
    <submittedName>
        <fullName evidence="5">NUDIX hydrolase</fullName>
    </submittedName>
</protein>
<reference evidence="6" key="1">
    <citation type="submission" date="2023-05" db="EMBL/GenBank/DDBJ databases">
        <title>Sedimentitalea sp. nov. JM2-8.</title>
        <authorList>
            <person name="Huang J."/>
        </authorList>
    </citation>
    <scope>NUCLEOTIDE SEQUENCE [LARGE SCALE GENOMIC DNA]</scope>
    <source>
        <strain evidence="6">KHS03</strain>
    </source>
</reference>
<dbReference type="InterPro" id="IPR020084">
    <property type="entry name" value="NUDIX_hydrolase_CS"/>
</dbReference>
<dbReference type="PROSITE" id="PS00893">
    <property type="entry name" value="NUDIX_BOX"/>
    <property type="match status" value="1"/>
</dbReference>
<dbReference type="Proteomes" id="UP001255416">
    <property type="component" value="Unassembled WGS sequence"/>
</dbReference>
<dbReference type="RefSeq" id="WP_316777896.1">
    <property type="nucleotide sequence ID" value="NZ_JASMWN010000012.1"/>
</dbReference>
<dbReference type="PANTHER" id="PTHR43046">
    <property type="entry name" value="GDP-MANNOSE MANNOSYL HYDROLASE"/>
    <property type="match status" value="1"/>
</dbReference>
<evidence type="ECO:0000259" key="4">
    <source>
        <dbReference type="PROSITE" id="PS51462"/>
    </source>
</evidence>
<proteinExistence type="predicted"/>
<evidence type="ECO:0000256" key="3">
    <source>
        <dbReference type="ARBA" id="ARBA00022842"/>
    </source>
</evidence>
<dbReference type="GO" id="GO:0016787">
    <property type="term" value="F:hydrolase activity"/>
    <property type="evidence" value="ECO:0007669"/>
    <property type="project" value="UniProtKB-KW"/>
</dbReference>
<dbReference type="PROSITE" id="PS51462">
    <property type="entry name" value="NUDIX"/>
    <property type="match status" value="1"/>
</dbReference>
<evidence type="ECO:0000256" key="2">
    <source>
        <dbReference type="ARBA" id="ARBA00022801"/>
    </source>
</evidence>
<dbReference type="Pfam" id="PF00293">
    <property type="entry name" value="NUDIX"/>
    <property type="match status" value="1"/>
</dbReference>
<evidence type="ECO:0000313" key="6">
    <source>
        <dbReference type="Proteomes" id="UP001255416"/>
    </source>
</evidence>
<evidence type="ECO:0000313" key="5">
    <source>
        <dbReference type="EMBL" id="MDU9005123.1"/>
    </source>
</evidence>
<sequence length="146" mass="16731">MEFSGAKLALFLGNDLLVIRRDDRPDIPWPDYWDLPGGGREGAETAAQCALRETHEEVGLTLQERDLVWARHYERPLGTMWFFAAHRPRHLQHQIIFGNEGQGWSLMPPEEYCDHRLAVPHFAAQLRTYLAESSGKQAIHGKTPRC</sequence>
<organism evidence="5 6">
    <name type="scientific">Sedimentitalea todarodis</name>
    <dbReference type="NCBI Taxonomy" id="1631240"/>
    <lineage>
        <taxon>Bacteria</taxon>
        <taxon>Pseudomonadati</taxon>
        <taxon>Pseudomonadota</taxon>
        <taxon>Alphaproteobacteria</taxon>
        <taxon>Rhodobacterales</taxon>
        <taxon>Paracoccaceae</taxon>
        <taxon>Sedimentitalea</taxon>
    </lineage>
</organism>
<dbReference type="InterPro" id="IPR015797">
    <property type="entry name" value="NUDIX_hydrolase-like_dom_sf"/>
</dbReference>
<dbReference type="SUPFAM" id="SSF55811">
    <property type="entry name" value="Nudix"/>
    <property type="match status" value="1"/>
</dbReference>
<dbReference type="CDD" id="cd04682">
    <property type="entry name" value="NUDIX_Hydrolase"/>
    <property type="match status" value="1"/>
</dbReference>
<keyword evidence="2 5" id="KW-0378">Hydrolase</keyword>
<dbReference type="PANTHER" id="PTHR43046:SF12">
    <property type="entry name" value="GDP-MANNOSE MANNOSYL HYDROLASE"/>
    <property type="match status" value="1"/>
</dbReference>
<keyword evidence="6" id="KW-1185">Reference proteome</keyword>
<dbReference type="InterPro" id="IPR000086">
    <property type="entry name" value="NUDIX_hydrolase_dom"/>
</dbReference>
<gene>
    <name evidence="5" type="ORF">QO231_14845</name>
</gene>
<feature type="domain" description="Nudix hydrolase" evidence="4">
    <location>
        <begin position="1"/>
        <end position="130"/>
    </location>
</feature>
<comment type="caution">
    <text evidence="5">The sequence shown here is derived from an EMBL/GenBank/DDBJ whole genome shotgun (WGS) entry which is preliminary data.</text>
</comment>
<dbReference type="Gene3D" id="3.90.79.10">
    <property type="entry name" value="Nucleoside Triphosphate Pyrophosphohydrolase"/>
    <property type="match status" value="1"/>
</dbReference>
<dbReference type="EMBL" id="JASMWN010000012">
    <property type="protein sequence ID" value="MDU9005123.1"/>
    <property type="molecule type" value="Genomic_DNA"/>
</dbReference>
<accession>A0ABU3VG09</accession>
<comment type="cofactor">
    <cofactor evidence="1">
        <name>Mg(2+)</name>
        <dbReference type="ChEBI" id="CHEBI:18420"/>
    </cofactor>
</comment>
<name>A0ABU3VG09_9RHOB</name>